<organism evidence="3 4">
    <name type="scientific">Chitinophaga polysaccharea</name>
    <dbReference type="NCBI Taxonomy" id="1293035"/>
    <lineage>
        <taxon>Bacteria</taxon>
        <taxon>Pseudomonadati</taxon>
        <taxon>Bacteroidota</taxon>
        <taxon>Chitinophagia</taxon>
        <taxon>Chitinophagales</taxon>
        <taxon>Chitinophagaceae</taxon>
        <taxon>Chitinophaga</taxon>
    </lineage>
</organism>
<dbReference type="SUPFAM" id="SSF52821">
    <property type="entry name" value="Rhodanese/Cell cycle control phosphatase"/>
    <property type="match status" value="1"/>
</dbReference>
<accession>A0A561PW74</accession>
<protein>
    <recommendedName>
        <fullName evidence="2">Rhodanese domain-containing protein</fullName>
    </recommendedName>
</protein>
<dbReference type="AlphaFoldDB" id="A0A561PW74"/>
<feature type="signal peptide" evidence="1">
    <location>
        <begin position="1"/>
        <end position="20"/>
    </location>
</feature>
<dbReference type="InterPro" id="IPR001763">
    <property type="entry name" value="Rhodanese-like_dom"/>
</dbReference>
<dbReference type="EMBL" id="VIWO01000002">
    <property type="protein sequence ID" value="TWF42345.1"/>
    <property type="molecule type" value="Genomic_DNA"/>
</dbReference>
<keyword evidence="4" id="KW-1185">Reference proteome</keyword>
<proteinExistence type="predicted"/>
<gene>
    <name evidence="3" type="ORF">FHW36_102100</name>
</gene>
<dbReference type="Proteomes" id="UP000320811">
    <property type="component" value="Unassembled WGS sequence"/>
</dbReference>
<evidence type="ECO:0000313" key="3">
    <source>
        <dbReference type="EMBL" id="TWF42345.1"/>
    </source>
</evidence>
<dbReference type="InterPro" id="IPR036873">
    <property type="entry name" value="Rhodanese-like_dom_sf"/>
</dbReference>
<dbReference type="OrthoDB" id="760650at2"/>
<name>A0A561PW74_9BACT</name>
<evidence type="ECO:0000256" key="1">
    <source>
        <dbReference type="SAM" id="SignalP"/>
    </source>
</evidence>
<feature type="chain" id="PRO_5021891414" description="Rhodanese domain-containing protein" evidence="1">
    <location>
        <begin position="21"/>
        <end position="144"/>
    </location>
</feature>
<evidence type="ECO:0000259" key="2">
    <source>
        <dbReference type="PROSITE" id="PS50206"/>
    </source>
</evidence>
<dbReference type="PROSITE" id="PS50206">
    <property type="entry name" value="RHODANESE_3"/>
    <property type="match status" value="1"/>
</dbReference>
<reference evidence="3 4" key="1">
    <citation type="submission" date="2019-06" db="EMBL/GenBank/DDBJ databases">
        <title>Sorghum-associated microbial communities from plants grown in Nebraska, USA.</title>
        <authorList>
            <person name="Schachtman D."/>
        </authorList>
    </citation>
    <scope>NUCLEOTIDE SEQUENCE [LARGE SCALE GENOMIC DNA]</scope>
    <source>
        <strain evidence="3 4">1209</strain>
    </source>
</reference>
<keyword evidence="1" id="KW-0732">Signal</keyword>
<feature type="domain" description="Rhodanese" evidence="2">
    <location>
        <begin position="72"/>
        <end position="144"/>
    </location>
</feature>
<evidence type="ECO:0000313" key="4">
    <source>
        <dbReference type="Proteomes" id="UP000320811"/>
    </source>
</evidence>
<dbReference type="RefSeq" id="WP_145665699.1">
    <property type="nucleotide sequence ID" value="NZ_VIWO01000002.1"/>
</dbReference>
<comment type="caution">
    <text evidence="3">The sequence shown here is derived from an EMBL/GenBank/DDBJ whole genome shotgun (WGS) entry which is preliminary data.</text>
</comment>
<sequence>MKYFSLLMMGLIACIQGLSAQQKAEPWTPAQLMAPAVLADAITHQKDGNLLILSVGPGAIIKNSIDIGPASDAESLAKLRQVLKTTDKNKEVVIYCGCCPFDKCPNVRPAFKTLTEMGFKQARLLNIEKNVKVNWIDQHYPTQK</sequence>